<feature type="compositionally biased region" description="Basic and acidic residues" evidence="1">
    <location>
        <begin position="261"/>
        <end position="293"/>
    </location>
</feature>
<dbReference type="Proteomes" id="UP000078595">
    <property type="component" value="Chromosome 1"/>
</dbReference>
<dbReference type="VEuPathDB" id="FungiDB:I303_01337"/>
<evidence type="ECO:0000313" key="4">
    <source>
        <dbReference type="EMBL" id="WWC58784.1"/>
    </source>
</evidence>
<feature type="transmembrane region" description="Helical" evidence="2">
    <location>
        <begin position="111"/>
        <end position="128"/>
    </location>
</feature>
<reference evidence="3" key="1">
    <citation type="submission" date="2013-07" db="EMBL/GenBank/DDBJ databases">
        <title>The Genome Sequence of Cryptococcus dejecticola CBS10117.</title>
        <authorList>
            <consortium name="The Broad Institute Genome Sequencing Platform"/>
            <person name="Cuomo C."/>
            <person name="Litvintseva A."/>
            <person name="Chen Y."/>
            <person name="Heitman J."/>
            <person name="Sun S."/>
            <person name="Springer D."/>
            <person name="Dromer F."/>
            <person name="Young S.K."/>
            <person name="Zeng Q."/>
            <person name="Gargeya S."/>
            <person name="Fitzgerald M."/>
            <person name="Abouelleil A."/>
            <person name="Alvarado L."/>
            <person name="Berlin A.M."/>
            <person name="Chapman S.B."/>
            <person name="Dewar J."/>
            <person name="Goldberg J."/>
            <person name="Griggs A."/>
            <person name="Gujja S."/>
            <person name="Hansen M."/>
            <person name="Howarth C."/>
            <person name="Imamovic A."/>
            <person name="Larimer J."/>
            <person name="McCowan C."/>
            <person name="Murphy C."/>
            <person name="Pearson M."/>
            <person name="Priest M."/>
            <person name="Roberts A."/>
            <person name="Saif S."/>
            <person name="Shea T."/>
            <person name="Sykes S."/>
            <person name="Wortman J."/>
            <person name="Nusbaum C."/>
            <person name="Birren B."/>
        </authorList>
    </citation>
    <scope>NUCLEOTIDE SEQUENCE [LARGE SCALE GENOMIC DNA]</scope>
    <source>
        <strain evidence="3">CBS 10117</strain>
    </source>
</reference>
<dbReference type="KEGG" id="kdj:28965036"/>
<feature type="transmembrane region" description="Helical" evidence="2">
    <location>
        <begin position="190"/>
        <end position="207"/>
    </location>
</feature>
<dbReference type="AlphaFoldDB" id="A0A1A6AHH2"/>
<feature type="transmembrane region" description="Helical" evidence="2">
    <location>
        <begin position="134"/>
        <end position="151"/>
    </location>
</feature>
<keyword evidence="2" id="KW-0472">Membrane</keyword>
<evidence type="ECO:0000313" key="5">
    <source>
        <dbReference type="Proteomes" id="UP000078595"/>
    </source>
</evidence>
<feature type="compositionally biased region" description="Basic and acidic residues" evidence="1">
    <location>
        <begin position="39"/>
        <end position="85"/>
    </location>
</feature>
<feature type="region of interest" description="Disordered" evidence="1">
    <location>
        <begin position="241"/>
        <end position="381"/>
    </location>
</feature>
<dbReference type="EMBL" id="CP144530">
    <property type="protein sequence ID" value="WWC58784.1"/>
    <property type="molecule type" value="Genomic_DNA"/>
</dbReference>
<keyword evidence="5" id="KW-1185">Reference proteome</keyword>
<keyword evidence="2" id="KW-0812">Transmembrane</keyword>
<gene>
    <name evidence="3" type="ORF">I303_01337</name>
    <name evidence="4" type="ORF">I303_101328</name>
</gene>
<feature type="compositionally biased region" description="Low complexity" evidence="1">
    <location>
        <begin position="1"/>
        <end position="10"/>
    </location>
</feature>
<evidence type="ECO:0000256" key="2">
    <source>
        <dbReference type="SAM" id="Phobius"/>
    </source>
</evidence>
<dbReference type="RefSeq" id="XP_018267351.1">
    <property type="nucleotide sequence ID" value="XM_018404697.1"/>
</dbReference>
<feature type="compositionally biased region" description="Basic residues" evidence="1">
    <location>
        <begin position="13"/>
        <end position="28"/>
    </location>
</feature>
<organism evidence="3">
    <name type="scientific">Kwoniella dejecticola CBS 10117</name>
    <dbReference type="NCBI Taxonomy" id="1296121"/>
    <lineage>
        <taxon>Eukaryota</taxon>
        <taxon>Fungi</taxon>
        <taxon>Dikarya</taxon>
        <taxon>Basidiomycota</taxon>
        <taxon>Agaricomycotina</taxon>
        <taxon>Tremellomycetes</taxon>
        <taxon>Tremellales</taxon>
        <taxon>Cryptococcaceae</taxon>
        <taxon>Kwoniella</taxon>
    </lineage>
</organism>
<keyword evidence="2" id="KW-1133">Transmembrane helix</keyword>
<dbReference type="OrthoDB" id="2564823at2759"/>
<feature type="region of interest" description="Disordered" evidence="1">
    <location>
        <begin position="1"/>
        <end position="99"/>
    </location>
</feature>
<sequence>MASDTDSSDSSSKKRRSSHRDGKRRSSKRGNELSGGSASERDSKRRSSRRDRSGRESRRPGSGDRRRSNRNERPSTERPSDERYKRPPSAVGKSDESRAGEMARKCTHFRYYMLYTSGGWLGDLLMTLTDLTGIWEFNFLAILFVMSWTVLRTGQVEITLTLGHVYDLIIPLQHQFDPHKQPIHSNHLEQYWPIFFVGLIIEFASFVLVHPDLFTLVACVKTLILLGLWLGRDKHGRFLTEKFGGKGNKSGRSGHPPLPGRSDRGDDGKDPKKRSDRDRDRDRRRGREGKGDAREDDSEPKKPSAGSNKPKNDDSPTKKNNSNSSKPTSGDTESDSGKKKSDDETASGVNGKHPYDSRGFDGNLMPIRKKLADGPKQSRVR</sequence>
<evidence type="ECO:0008006" key="6">
    <source>
        <dbReference type="Google" id="ProtNLM"/>
    </source>
</evidence>
<reference evidence="4" key="2">
    <citation type="submission" date="2013-07" db="EMBL/GenBank/DDBJ databases">
        <authorList>
            <consortium name="The Broad Institute Genome Sequencing Platform"/>
            <person name="Cuomo C."/>
            <person name="Litvintseva A."/>
            <person name="Chen Y."/>
            <person name="Heitman J."/>
            <person name="Sun S."/>
            <person name="Springer D."/>
            <person name="Dromer F."/>
            <person name="Young S.K."/>
            <person name="Zeng Q."/>
            <person name="Gargeya S."/>
            <person name="Fitzgerald M."/>
            <person name="Abouelleil A."/>
            <person name="Alvarado L."/>
            <person name="Berlin A.M."/>
            <person name="Chapman S.B."/>
            <person name="Dewar J."/>
            <person name="Goldberg J."/>
            <person name="Griggs A."/>
            <person name="Gujja S."/>
            <person name="Hansen M."/>
            <person name="Howarth C."/>
            <person name="Imamovic A."/>
            <person name="Larimer J."/>
            <person name="McCowan C."/>
            <person name="Murphy C."/>
            <person name="Pearson M."/>
            <person name="Priest M."/>
            <person name="Roberts A."/>
            <person name="Saif S."/>
            <person name="Shea T."/>
            <person name="Sykes S."/>
            <person name="Wortman J."/>
            <person name="Nusbaum C."/>
            <person name="Birren B."/>
        </authorList>
    </citation>
    <scope>NUCLEOTIDE SEQUENCE</scope>
    <source>
        <strain evidence="4">CBS 10117</strain>
    </source>
</reference>
<evidence type="ECO:0000313" key="3">
    <source>
        <dbReference type="EMBL" id="OBR89509.1"/>
    </source>
</evidence>
<protein>
    <recommendedName>
        <fullName evidence="6">Transmembrane protein</fullName>
    </recommendedName>
</protein>
<dbReference type="GeneID" id="28965036"/>
<feature type="transmembrane region" description="Helical" evidence="2">
    <location>
        <begin position="213"/>
        <end position="231"/>
    </location>
</feature>
<dbReference type="EMBL" id="KI894027">
    <property type="protein sequence ID" value="OBR89509.1"/>
    <property type="molecule type" value="Genomic_DNA"/>
</dbReference>
<proteinExistence type="predicted"/>
<feature type="compositionally biased region" description="Low complexity" evidence="1">
    <location>
        <begin position="318"/>
        <end position="329"/>
    </location>
</feature>
<evidence type="ECO:0000256" key="1">
    <source>
        <dbReference type="SAM" id="MobiDB-lite"/>
    </source>
</evidence>
<name>A0A1A6AHH2_9TREE</name>
<accession>A0A1A6AHH2</accession>
<reference evidence="4" key="3">
    <citation type="submission" date="2024-02" db="EMBL/GenBank/DDBJ databases">
        <title>Comparative genomics of Cryptococcus and Kwoniella reveals pathogenesis evolution and contrasting modes of karyotype evolution via chromosome fusion or intercentromeric recombination.</title>
        <authorList>
            <person name="Coelho M.A."/>
            <person name="David-Palma M."/>
            <person name="Shea T."/>
            <person name="Bowers K."/>
            <person name="McGinley-Smith S."/>
            <person name="Mohammad A.W."/>
            <person name="Gnirke A."/>
            <person name="Yurkov A.M."/>
            <person name="Nowrousian M."/>
            <person name="Sun S."/>
            <person name="Cuomo C.A."/>
            <person name="Heitman J."/>
        </authorList>
    </citation>
    <scope>NUCLEOTIDE SEQUENCE</scope>
    <source>
        <strain evidence="4">CBS 10117</strain>
    </source>
</reference>
<dbReference type="STRING" id="1296121.A0A1A6AHH2"/>